<geneLocation type="plasmid" evidence="1 2">
    <name>SV1_lp32-12</name>
</geneLocation>
<evidence type="ECO:0000313" key="2">
    <source>
        <dbReference type="Proteomes" id="UP000006166"/>
    </source>
</evidence>
<proteinExistence type="predicted"/>
<gene>
    <name evidence="1" type="ORF">BSV1_X10</name>
</gene>
<name>A0A806CJ61_9SPIR</name>
<organism evidence="1 2">
    <name type="scientific">Borreliella finlandensis</name>
    <dbReference type="NCBI Taxonomy" id="498741"/>
    <lineage>
        <taxon>Bacteria</taxon>
        <taxon>Pseudomonadati</taxon>
        <taxon>Spirochaetota</taxon>
        <taxon>Spirochaetia</taxon>
        <taxon>Spirochaetales</taxon>
        <taxon>Borreliaceae</taxon>
        <taxon>Borreliella</taxon>
    </lineage>
</organism>
<evidence type="ECO:0000313" key="1">
    <source>
        <dbReference type="EMBL" id="ACN93283.1"/>
    </source>
</evidence>
<dbReference type="EMBL" id="CP001516">
    <property type="protein sequence ID" value="ACN93283.1"/>
    <property type="molecule type" value="Genomic_DNA"/>
</dbReference>
<dbReference type="Proteomes" id="UP000006166">
    <property type="component" value="Plasmid SV1_lp32-12"/>
</dbReference>
<accession>A0A806CJ61</accession>
<protein>
    <submittedName>
        <fullName evidence="1">Uncharacterized protein</fullName>
    </submittedName>
</protein>
<sequence>MVSYSVNPPNEMLSKARGKYLEEGKRIKNLIFRDGSQEPGEEKEKEDIVEHIKEEVRKVIYAVPINVDNVLSGPVILNFPYYSQEKIEISQ</sequence>
<reference evidence="1 2" key="1">
    <citation type="journal article" date="2011" name="J. Bacteriol.">
        <title>Whole genome sequence of an unusual Borrelia burgdorferi sensu lato isolate.</title>
        <authorList>
            <person name="Casjens S.R."/>
            <person name="Fraser-Liggett C.M."/>
            <person name="Mongodin E.F."/>
            <person name="Qiu W.G."/>
            <person name="Dunn J.J."/>
            <person name="Luft B.J."/>
            <person name="Schutzer S.E."/>
        </authorList>
    </citation>
    <scope>NUCLEOTIDE SEQUENCE [LARGE SCALE GENOMIC DNA]</scope>
    <source>
        <strain evidence="1 2">SV1</strain>
    </source>
</reference>
<keyword evidence="2" id="KW-1185">Reference proteome</keyword>
<dbReference type="AlphaFoldDB" id="A0A806CJ61"/>
<keyword evidence="1" id="KW-0614">Plasmid</keyword>